<organism evidence="1 2">
    <name type="scientific">Pedobacter africanus</name>
    <dbReference type="NCBI Taxonomy" id="151894"/>
    <lineage>
        <taxon>Bacteria</taxon>
        <taxon>Pseudomonadati</taxon>
        <taxon>Bacteroidota</taxon>
        <taxon>Sphingobacteriia</taxon>
        <taxon>Sphingobacteriales</taxon>
        <taxon>Sphingobacteriaceae</taxon>
        <taxon>Pedobacter</taxon>
    </lineage>
</organism>
<gene>
    <name evidence="1" type="ORF">J2X78_003860</name>
</gene>
<proteinExistence type="predicted"/>
<dbReference type="EMBL" id="JAVDTF010000003">
    <property type="protein sequence ID" value="MDR6785286.1"/>
    <property type="molecule type" value="Genomic_DNA"/>
</dbReference>
<comment type="caution">
    <text evidence="1">The sequence shown here is derived from an EMBL/GenBank/DDBJ whole genome shotgun (WGS) entry which is preliminary data.</text>
</comment>
<name>A0ACC6L1C5_9SPHI</name>
<evidence type="ECO:0000313" key="1">
    <source>
        <dbReference type="EMBL" id="MDR6785286.1"/>
    </source>
</evidence>
<protein>
    <submittedName>
        <fullName evidence="1">Uncharacterized protein</fullName>
    </submittedName>
</protein>
<dbReference type="Proteomes" id="UP001246858">
    <property type="component" value="Unassembled WGS sequence"/>
</dbReference>
<reference evidence="1" key="1">
    <citation type="submission" date="2023-07" db="EMBL/GenBank/DDBJ databases">
        <title>Sorghum-associated microbial communities from plants grown in Nebraska, USA.</title>
        <authorList>
            <person name="Schachtman D."/>
        </authorList>
    </citation>
    <scope>NUCLEOTIDE SEQUENCE</scope>
    <source>
        <strain evidence="1">2697</strain>
    </source>
</reference>
<evidence type="ECO:0000313" key="2">
    <source>
        <dbReference type="Proteomes" id="UP001246858"/>
    </source>
</evidence>
<sequence>MNDKRPIIAKEDDDFISNNPDGAIKGLALLFIAIGFISFIIKFNNEPKPLDVKQNIPKTETVSEQTSPTATEPNDPVKDYWAINGTIGDFVGGIAGTLFSLSGFALLYLTFKKQTEANVTQLNAYNHDKVEGRFFELIKLHRDNVNEIKFTTVKEKIEVIKGEHFTRLERITYENRHFFVAVMDQFKTAYDELGYLFLNLTEDDIYDPRYLQKLKNNATLVTREIELIKYAKIDILYLIVFFGVGKDGQITIKSIVDQKYNKSLIDKILKTGALKPNRESTHWLKWNSNQKAKNISEINEQLIKAHDGEEYNIDCYNGWLTDGTKYIPFKPYYPNNFDKYYGGHQFRLGHYFRHIFHTISFINDNPELSSEEQYSYIKHLRGQFSTNEQILIFLNSISQLGRIWELEDKKTSGEVERWKQIMSDYMVIKNIPNDEVIPGIKLSDFYPNIVYEGFDTPKSL</sequence>
<accession>A0ACC6L1C5</accession>
<keyword evidence="2" id="KW-1185">Reference proteome</keyword>